<dbReference type="AlphaFoldDB" id="A0AAN7VWM6"/>
<sequence>MSHEGRPQAEEFEDRPDTTPESPEERAYVARGNVGAHKRCLKGDRVWLKHPNGAAPYLVDVEEAQFVAGTTRMEYRLKYNKQVLVHEGNDWFVQECVFKDYPPS</sequence>
<dbReference type="EMBL" id="JAVRQU010000015">
    <property type="protein sequence ID" value="KAK5694843.1"/>
    <property type="molecule type" value="Genomic_DNA"/>
</dbReference>
<name>A0AAN7VWM6_9PEZI</name>
<feature type="compositionally biased region" description="Basic and acidic residues" evidence="1">
    <location>
        <begin position="1"/>
        <end position="28"/>
    </location>
</feature>
<comment type="caution">
    <text evidence="2">The sequence shown here is derived from an EMBL/GenBank/DDBJ whole genome shotgun (WGS) entry which is preliminary data.</text>
</comment>
<evidence type="ECO:0000313" key="2">
    <source>
        <dbReference type="EMBL" id="KAK5694843.1"/>
    </source>
</evidence>
<feature type="region of interest" description="Disordered" evidence="1">
    <location>
        <begin position="1"/>
        <end position="29"/>
    </location>
</feature>
<reference evidence="2" key="1">
    <citation type="submission" date="2023-08" db="EMBL/GenBank/DDBJ databases">
        <title>Black Yeasts Isolated from many extreme environments.</title>
        <authorList>
            <person name="Coleine C."/>
            <person name="Stajich J.E."/>
            <person name="Selbmann L."/>
        </authorList>
    </citation>
    <scope>NUCLEOTIDE SEQUENCE</scope>
    <source>
        <strain evidence="2">CCFEE 5810</strain>
    </source>
</reference>
<organism evidence="2 3">
    <name type="scientific">Elasticomyces elasticus</name>
    <dbReference type="NCBI Taxonomy" id="574655"/>
    <lineage>
        <taxon>Eukaryota</taxon>
        <taxon>Fungi</taxon>
        <taxon>Dikarya</taxon>
        <taxon>Ascomycota</taxon>
        <taxon>Pezizomycotina</taxon>
        <taxon>Dothideomycetes</taxon>
        <taxon>Dothideomycetidae</taxon>
        <taxon>Mycosphaerellales</taxon>
        <taxon>Teratosphaeriaceae</taxon>
        <taxon>Elasticomyces</taxon>
    </lineage>
</organism>
<accession>A0AAN7VWM6</accession>
<evidence type="ECO:0000313" key="3">
    <source>
        <dbReference type="Proteomes" id="UP001310594"/>
    </source>
</evidence>
<protein>
    <submittedName>
        <fullName evidence="2">Uncharacterized protein</fullName>
    </submittedName>
</protein>
<gene>
    <name evidence="2" type="ORF">LTR97_009434</name>
</gene>
<proteinExistence type="predicted"/>
<dbReference type="Proteomes" id="UP001310594">
    <property type="component" value="Unassembled WGS sequence"/>
</dbReference>
<evidence type="ECO:0000256" key="1">
    <source>
        <dbReference type="SAM" id="MobiDB-lite"/>
    </source>
</evidence>